<reference evidence="8 9" key="1">
    <citation type="submission" date="2016-11" db="EMBL/GenBank/DDBJ databases">
        <authorList>
            <person name="Jaros S."/>
            <person name="Januszkiewicz K."/>
            <person name="Wedrychowicz H."/>
        </authorList>
    </citation>
    <scope>NUCLEOTIDE SEQUENCE [LARGE SCALE GENOMIC DNA]</scope>
    <source>
        <strain evidence="8 9">DSM 17737</strain>
    </source>
</reference>
<evidence type="ECO:0000256" key="1">
    <source>
        <dbReference type="ARBA" id="ARBA00004651"/>
    </source>
</evidence>
<dbReference type="GO" id="GO:0005886">
    <property type="term" value="C:plasma membrane"/>
    <property type="evidence" value="ECO:0007669"/>
    <property type="project" value="UniProtKB-SubCell"/>
</dbReference>
<accession>A0A1N6HC14</accession>
<evidence type="ECO:0000256" key="5">
    <source>
        <dbReference type="ARBA" id="ARBA00022989"/>
    </source>
</evidence>
<dbReference type="RefSeq" id="WP_074201921.1">
    <property type="nucleotide sequence ID" value="NZ_FSRE01000004.1"/>
</dbReference>
<evidence type="ECO:0000256" key="6">
    <source>
        <dbReference type="ARBA" id="ARBA00023136"/>
    </source>
</evidence>
<evidence type="ECO:0000313" key="8">
    <source>
        <dbReference type="EMBL" id="SIO17358.1"/>
    </source>
</evidence>
<dbReference type="Proteomes" id="UP000198461">
    <property type="component" value="Unassembled WGS sequence"/>
</dbReference>
<feature type="transmembrane region" description="Helical" evidence="7">
    <location>
        <begin position="47"/>
        <end position="66"/>
    </location>
</feature>
<sequence>MFHVKPQSAFWSLFTVQFLGALNDNLFKNLLVMWLTFEATLPHKGVWVSAAAGIFILPFVVLSPLAGQLADSLPKHRLIRWIKGGEVFIMALGVVGFMLGSPWLLLMVLFLMGAQSALFGPVKYSILPDFFRDEDLVAVNSWWSGSTFVAILLGTLAGTAGYAHWGVQPWLVGVVALSVVGWLAALWVPPVAAAARTLCLQWNPWRAVHTSLRFARSHHAWPIMLSISLFWMLGGIVLSQIPLMADALGAPASAAWLLMTFAISLSAGAGLAYLLHREHIRLPWAWWAQAAAALALTGVWLVFPEHNTLWWALFALAALAGGLWIVPLYVWLQRYTDAAHRGQLFAALNVMNALFMVLGAGLAMGWHALHGS</sequence>
<name>A0A1N6HC14_9GAMM</name>
<feature type="transmembrane region" description="Helical" evidence="7">
    <location>
        <begin position="220"/>
        <end position="241"/>
    </location>
</feature>
<dbReference type="GO" id="GO:0022857">
    <property type="term" value="F:transmembrane transporter activity"/>
    <property type="evidence" value="ECO:0007669"/>
    <property type="project" value="InterPro"/>
</dbReference>
<dbReference type="CDD" id="cd06173">
    <property type="entry name" value="MFS_MefA_like"/>
    <property type="match status" value="1"/>
</dbReference>
<organism evidence="8 9">
    <name type="scientific">Sulfurivirga caldicuralii</name>
    <dbReference type="NCBI Taxonomy" id="364032"/>
    <lineage>
        <taxon>Bacteria</taxon>
        <taxon>Pseudomonadati</taxon>
        <taxon>Pseudomonadota</taxon>
        <taxon>Gammaproteobacteria</taxon>
        <taxon>Thiotrichales</taxon>
        <taxon>Piscirickettsiaceae</taxon>
        <taxon>Sulfurivirga</taxon>
    </lineage>
</organism>
<keyword evidence="5 7" id="KW-1133">Transmembrane helix</keyword>
<dbReference type="PANTHER" id="PTHR43266:SF2">
    <property type="entry name" value="MAJOR FACILITATOR SUPERFAMILY (MFS) PROFILE DOMAIN-CONTAINING PROTEIN"/>
    <property type="match status" value="1"/>
</dbReference>
<comment type="subcellular location">
    <subcellularLocation>
        <location evidence="1">Cell membrane</location>
        <topology evidence="1">Multi-pass membrane protein</topology>
    </subcellularLocation>
</comment>
<evidence type="ECO:0000256" key="7">
    <source>
        <dbReference type="SAM" id="Phobius"/>
    </source>
</evidence>
<dbReference type="STRING" id="364032.SAMN05443662_1650"/>
<protein>
    <submittedName>
        <fullName evidence="8">Cyanate permease</fullName>
    </submittedName>
</protein>
<dbReference type="AlphaFoldDB" id="A0A1N6HC14"/>
<gene>
    <name evidence="8" type="ORF">SAMN05443662_1650</name>
</gene>
<evidence type="ECO:0000256" key="3">
    <source>
        <dbReference type="ARBA" id="ARBA00022475"/>
    </source>
</evidence>
<proteinExistence type="predicted"/>
<keyword evidence="6 7" id="KW-0472">Membrane</keyword>
<evidence type="ECO:0000256" key="4">
    <source>
        <dbReference type="ARBA" id="ARBA00022692"/>
    </source>
</evidence>
<dbReference type="InterPro" id="IPR036259">
    <property type="entry name" value="MFS_trans_sf"/>
</dbReference>
<dbReference type="Gene3D" id="1.20.1250.20">
    <property type="entry name" value="MFS general substrate transporter like domains"/>
    <property type="match status" value="1"/>
</dbReference>
<feature type="transmembrane region" description="Helical" evidence="7">
    <location>
        <begin position="344"/>
        <end position="369"/>
    </location>
</feature>
<feature type="transmembrane region" description="Helical" evidence="7">
    <location>
        <begin position="170"/>
        <end position="199"/>
    </location>
</feature>
<dbReference type="EMBL" id="FSRE01000004">
    <property type="protein sequence ID" value="SIO17358.1"/>
    <property type="molecule type" value="Genomic_DNA"/>
</dbReference>
<feature type="transmembrane region" description="Helical" evidence="7">
    <location>
        <begin position="142"/>
        <end position="164"/>
    </location>
</feature>
<evidence type="ECO:0000313" key="9">
    <source>
        <dbReference type="Proteomes" id="UP000198461"/>
    </source>
</evidence>
<dbReference type="OrthoDB" id="9803968at2"/>
<keyword evidence="2" id="KW-0813">Transport</keyword>
<dbReference type="Pfam" id="PF07690">
    <property type="entry name" value="MFS_1"/>
    <property type="match status" value="1"/>
</dbReference>
<dbReference type="SUPFAM" id="SSF103473">
    <property type="entry name" value="MFS general substrate transporter"/>
    <property type="match status" value="1"/>
</dbReference>
<evidence type="ECO:0000256" key="2">
    <source>
        <dbReference type="ARBA" id="ARBA00022448"/>
    </source>
</evidence>
<feature type="transmembrane region" description="Helical" evidence="7">
    <location>
        <begin position="284"/>
        <end position="303"/>
    </location>
</feature>
<feature type="transmembrane region" description="Helical" evidence="7">
    <location>
        <begin position="253"/>
        <end position="275"/>
    </location>
</feature>
<keyword evidence="9" id="KW-1185">Reference proteome</keyword>
<dbReference type="PANTHER" id="PTHR43266">
    <property type="entry name" value="MACROLIDE-EFFLUX PROTEIN"/>
    <property type="match status" value="1"/>
</dbReference>
<keyword evidence="3" id="KW-1003">Cell membrane</keyword>
<feature type="transmembrane region" description="Helical" evidence="7">
    <location>
        <begin position="309"/>
        <end position="332"/>
    </location>
</feature>
<keyword evidence="4 7" id="KW-0812">Transmembrane</keyword>
<dbReference type="InterPro" id="IPR011701">
    <property type="entry name" value="MFS"/>
</dbReference>